<dbReference type="EMBL" id="JACVEL010000001">
    <property type="protein sequence ID" value="MBC9811134.1"/>
    <property type="molecule type" value="Genomic_DNA"/>
</dbReference>
<dbReference type="NCBIfam" id="TIGR00360">
    <property type="entry name" value="ComEC_N-term"/>
    <property type="match status" value="1"/>
</dbReference>
<keyword evidence="4 6" id="KW-1133">Transmembrane helix</keyword>
<dbReference type="Pfam" id="PF13567">
    <property type="entry name" value="DUF4131"/>
    <property type="match status" value="1"/>
</dbReference>
<dbReference type="AlphaFoldDB" id="A0A8J6P439"/>
<evidence type="ECO:0000313" key="9">
    <source>
        <dbReference type="EMBL" id="MBC9811134.1"/>
    </source>
</evidence>
<keyword evidence="10" id="KW-1185">Reference proteome</keyword>
<dbReference type="PANTHER" id="PTHR30619">
    <property type="entry name" value="DNA INTERNALIZATION/COMPETENCE PROTEIN COMEC/REC2"/>
    <property type="match status" value="1"/>
</dbReference>
<feature type="transmembrane region" description="Helical" evidence="6">
    <location>
        <begin position="380"/>
        <end position="399"/>
    </location>
</feature>
<organism evidence="9 10">
    <name type="scientific">Taishania pollutisoli</name>
    <dbReference type="NCBI Taxonomy" id="2766479"/>
    <lineage>
        <taxon>Bacteria</taxon>
        <taxon>Pseudomonadati</taxon>
        <taxon>Bacteroidota</taxon>
        <taxon>Flavobacteriia</taxon>
        <taxon>Flavobacteriales</taxon>
        <taxon>Crocinitomicaceae</taxon>
        <taxon>Taishania</taxon>
    </lineage>
</organism>
<feature type="transmembrane region" description="Helical" evidence="6">
    <location>
        <begin position="350"/>
        <end position="368"/>
    </location>
</feature>
<gene>
    <name evidence="9" type="ORF">H9Y05_01485</name>
</gene>
<dbReference type="PANTHER" id="PTHR30619:SF1">
    <property type="entry name" value="RECOMBINATION PROTEIN 2"/>
    <property type="match status" value="1"/>
</dbReference>
<comment type="caution">
    <text evidence="9">The sequence shown here is derived from an EMBL/GenBank/DDBJ whole genome shotgun (WGS) entry which is preliminary data.</text>
</comment>
<evidence type="ECO:0000256" key="5">
    <source>
        <dbReference type="ARBA" id="ARBA00023136"/>
    </source>
</evidence>
<evidence type="ECO:0000256" key="3">
    <source>
        <dbReference type="ARBA" id="ARBA00022692"/>
    </source>
</evidence>
<keyword evidence="2" id="KW-1003">Cell membrane</keyword>
<comment type="subcellular location">
    <subcellularLocation>
        <location evidence="1">Cell membrane</location>
        <topology evidence="1">Multi-pass membrane protein</topology>
    </subcellularLocation>
</comment>
<dbReference type="RefSeq" id="WP_216713307.1">
    <property type="nucleotide sequence ID" value="NZ_JACVEL010000001.1"/>
</dbReference>
<evidence type="ECO:0000313" key="10">
    <source>
        <dbReference type="Proteomes" id="UP000652681"/>
    </source>
</evidence>
<dbReference type="Proteomes" id="UP000652681">
    <property type="component" value="Unassembled WGS sequence"/>
</dbReference>
<feature type="domain" description="DUF4131" evidence="8">
    <location>
        <begin position="31"/>
        <end position="182"/>
    </location>
</feature>
<evidence type="ECO:0000259" key="8">
    <source>
        <dbReference type="Pfam" id="PF13567"/>
    </source>
</evidence>
<feature type="transmembrane region" description="Helical" evidence="6">
    <location>
        <begin position="245"/>
        <end position="265"/>
    </location>
</feature>
<evidence type="ECO:0000256" key="4">
    <source>
        <dbReference type="ARBA" id="ARBA00022989"/>
    </source>
</evidence>
<name>A0A8J6P439_9FLAO</name>
<dbReference type="InterPro" id="IPR004477">
    <property type="entry name" value="ComEC_N"/>
</dbReference>
<keyword evidence="5 6" id="KW-0472">Membrane</keyword>
<evidence type="ECO:0000256" key="6">
    <source>
        <dbReference type="SAM" id="Phobius"/>
    </source>
</evidence>
<keyword evidence="3 6" id="KW-0812">Transmembrane</keyword>
<dbReference type="GO" id="GO:0005886">
    <property type="term" value="C:plasma membrane"/>
    <property type="evidence" value="ECO:0007669"/>
    <property type="project" value="UniProtKB-SubCell"/>
</dbReference>
<evidence type="ECO:0000256" key="1">
    <source>
        <dbReference type="ARBA" id="ARBA00004651"/>
    </source>
</evidence>
<feature type="transmembrane region" description="Helical" evidence="6">
    <location>
        <begin position="442"/>
        <end position="467"/>
    </location>
</feature>
<dbReference type="InterPro" id="IPR025405">
    <property type="entry name" value="DUF4131"/>
</dbReference>
<sequence>MKLLTASTLIFWLSCYCAGMLFFLIDVHTQVFIMVAGCFLSGCFVKYIPDAIRLYLVWIPLFFAIGFLSMERVFPGQNVSLTNGENYYLGSVEQQLSTDRAWNANLVRLEAAMTKEGRWKKTAEKVVLLTENDGTLLNKHDQLLFRTTWREIELTHNPGEFNSKMYWISKGVRYQGFGASEQLKLIRHVPPGWFDRLLDAMRTHSGNAIDKWVGIENAPVIRAILLGDKSDLDVETKRSFSTAGAMHLLAVSGMHVGLIVLLLLGIFKRLFLHRGRVVAYILILILLWLYAFLTGFSASVVRAVLMFTFLLLAKSMRRDYQPVSALSIAGFFILMWDPVAIFAVGFQLSFLAMLGIFSVYPLLEKAILFRRKWLNTVWQGTAIGLGAQAFTLPVSLFYFHQFPNYFILTNLAIILFASMIVGLGIGLIAVGKISFLSIPVGWLLAVCCSILVGFIGMVELIPGALAVGFSPQWEWVVTTYVFAFCGLYWADRKKWLRLVACLLPVVVWIQTDRLHNLSKQEWVIFNSNYPTLLFNSGQQQVCIYGGHEKGLKQARKLVQDYQKIHPGIVTFYPVTEGVFHLNTGNQQFFDVTLKQGWIDIVNSTDTFALITYENTAITEFSQAVKIISMKPSDNPVVHHDLSEGAYRESL</sequence>
<dbReference type="InterPro" id="IPR052159">
    <property type="entry name" value="Competence_DNA_uptake"/>
</dbReference>
<reference evidence="9" key="1">
    <citation type="submission" date="2020-09" db="EMBL/GenBank/DDBJ databases">
        <title>Taishania pollutisoli gen. nov., sp. nov., Isolated from Tetrabromobisphenol A-Contaminated Soil.</title>
        <authorList>
            <person name="Chen Q."/>
        </authorList>
    </citation>
    <scope>NUCLEOTIDE SEQUENCE</scope>
    <source>
        <strain evidence="9">CZZ-1</strain>
    </source>
</reference>
<dbReference type="PROSITE" id="PS51257">
    <property type="entry name" value="PROKAR_LIPOPROTEIN"/>
    <property type="match status" value="1"/>
</dbReference>
<evidence type="ECO:0000259" key="7">
    <source>
        <dbReference type="Pfam" id="PF03772"/>
    </source>
</evidence>
<feature type="transmembrane region" description="Helical" evidence="6">
    <location>
        <begin position="27"/>
        <end position="45"/>
    </location>
</feature>
<feature type="transmembrane region" description="Helical" evidence="6">
    <location>
        <begin position="52"/>
        <end position="70"/>
    </location>
</feature>
<dbReference type="Pfam" id="PF03772">
    <property type="entry name" value="Competence"/>
    <property type="match status" value="1"/>
</dbReference>
<feature type="domain" description="ComEC/Rec2-related protein" evidence="7">
    <location>
        <begin position="224"/>
        <end position="491"/>
    </location>
</feature>
<feature type="transmembrane region" description="Helical" evidence="6">
    <location>
        <begin position="473"/>
        <end position="490"/>
    </location>
</feature>
<proteinExistence type="predicted"/>
<feature type="transmembrane region" description="Helical" evidence="6">
    <location>
        <begin position="405"/>
        <end position="430"/>
    </location>
</feature>
<feature type="transmembrane region" description="Helical" evidence="6">
    <location>
        <begin position="277"/>
        <end position="293"/>
    </location>
</feature>
<evidence type="ECO:0000256" key="2">
    <source>
        <dbReference type="ARBA" id="ARBA00022475"/>
    </source>
</evidence>
<accession>A0A8J6P439</accession>
<protein>
    <submittedName>
        <fullName evidence="9">ComEC/Rec2 family competence protein</fullName>
    </submittedName>
</protein>